<dbReference type="EMBL" id="LR796643">
    <property type="protein sequence ID" value="CAB4155628.1"/>
    <property type="molecule type" value="Genomic_DNA"/>
</dbReference>
<protein>
    <submittedName>
        <fullName evidence="4">Uncharacterized protein</fullName>
    </submittedName>
</protein>
<evidence type="ECO:0000313" key="7">
    <source>
        <dbReference type="EMBL" id="CAB4221747.1"/>
    </source>
</evidence>
<evidence type="ECO:0000313" key="8">
    <source>
        <dbReference type="EMBL" id="CAB5226809.1"/>
    </source>
</evidence>
<evidence type="ECO:0000313" key="6">
    <source>
        <dbReference type="EMBL" id="CAB4205324.1"/>
    </source>
</evidence>
<evidence type="ECO:0000313" key="2">
    <source>
        <dbReference type="EMBL" id="CAB4167581.1"/>
    </source>
</evidence>
<dbReference type="EMBL" id="LR798362">
    <property type="protein sequence ID" value="CAB5226809.1"/>
    <property type="molecule type" value="Genomic_DNA"/>
</dbReference>
<dbReference type="EMBL" id="LR796804">
    <property type="protein sequence ID" value="CAB4167581.1"/>
    <property type="molecule type" value="Genomic_DNA"/>
</dbReference>
<reference evidence="4" key="1">
    <citation type="submission" date="2020-05" db="EMBL/GenBank/DDBJ databases">
        <authorList>
            <person name="Chiriac C."/>
            <person name="Salcher M."/>
            <person name="Ghai R."/>
            <person name="Kavagutti S V."/>
        </authorList>
    </citation>
    <scope>NUCLEOTIDE SEQUENCE</scope>
</reference>
<sequence length="187" mass="18890">MNKKIFTGLALSLAATALSAGAKPLPAICHGEYALCASSSTTPIPGKTITVKGVVFPAGVAVCPVLTGEAVADLSLMGGSCGKPDGKANRVWSLFGTPATYPQPPDWVPAAPVDRAFTTTAKPGGGFSNMWSFPCIVRPVKVNNVKLADCYGPMNESPWTGQAVPPGAIVGTAAPVGAPNPVGGNFP</sequence>
<evidence type="ECO:0000313" key="3">
    <source>
        <dbReference type="EMBL" id="CAB4168395.1"/>
    </source>
</evidence>
<dbReference type="EMBL" id="LR797506">
    <property type="protein sequence ID" value="CAB4221747.1"/>
    <property type="molecule type" value="Genomic_DNA"/>
</dbReference>
<accession>A0A6J5QEV0</accession>
<organism evidence="4">
    <name type="scientific">uncultured Caudovirales phage</name>
    <dbReference type="NCBI Taxonomy" id="2100421"/>
    <lineage>
        <taxon>Viruses</taxon>
        <taxon>Duplodnaviria</taxon>
        <taxon>Heunggongvirae</taxon>
        <taxon>Uroviricota</taxon>
        <taxon>Caudoviricetes</taxon>
        <taxon>Peduoviridae</taxon>
        <taxon>Maltschvirus</taxon>
        <taxon>Maltschvirus maltsch</taxon>
    </lineage>
</organism>
<name>A0A6J5QEV0_9CAUD</name>
<dbReference type="EMBL" id="LR797024">
    <property type="protein sequence ID" value="CAB4180896.1"/>
    <property type="molecule type" value="Genomic_DNA"/>
</dbReference>
<evidence type="ECO:0000313" key="1">
    <source>
        <dbReference type="EMBL" id="CAB4155628.1"/>
    </source>
</evidence>
<dbReference type="EMBL" id="LR796827">
    <property type="protein sequence ID" value="CAB4168395.1"/>
    <property type="molecule type" value="Genomic_DNA"/>
</dbReference>
<gene>
    <name evidence="4" type="ORF">UFOVP1058_3</name>
    <name evidence="5" type="ORF">UFOVP1289_27</name>
    <name evidence="6" type="ORF">UFOVP1410_59</name>
    <name evidence="8" type="ORF">UFOVP1514_42</name>
    <name evidence="7" type="ORF">UFOVP1642_54</name>
    <name evidence="1" type="ORF">UFOVP656_8</name>
    <name evidence="2" type="ORF">UFOVP857_30</name>
    <name evidence="3" type="ORF">UFOVP879_16</name>
</gene>
<evidence type="ECO:0000313" key="4">
    <source>
        <dbReference type="EMBL" id="CAB4180896.1"/>
    </source>
</evidence>
<dbReference type="EMBL" id="LR797356">
    <property type="protein sequence ID" value="CAB4205324.1"/>
    <property type="molecule type" value="Genomic_DNA"/>
</dbReference>
<evidence type="ECO:0000313" key="5">
    <source>
        <dbReference type="EMBL" id="CAB4195536.1"/>
    </source>
</evidence>
<dbReference type="EMBL" id="LR797234">
    <property type="protein sequence ID" value="CAB4195536.1"/>
    <property type="molecule type" value="Genomic_DNA"/>
</dbReference>
<proteinExistence type="predicted"/>